<sequence length="253" mass="26723">MTAAPPFAGIDGCRGGWIVARWDGAQVLTLARVTHVHELFEAPDAPDITAIDMPIGLPERVGAGGRAPERLVRPLLGMRQSSVFSVPARAAVMAGVGPGDETTRYRAACAAALATSDPPRAVAKQCFHLFPKMAEVDHLLRSRPELRPRLVECHPEVAFWAMNGQVALDLPKKVKNRPYPPGLDLRLTLLGASGVPIDLLNAQTARALGAGLDDLIDAAACAVTAKRVAEGKALRFPDPAEADAFGLPVAIVA</sequence>
<gene>
    <name evidence="1" type="ORF">FBQ73_16860</name>
</gene>
<accession>A0A6C1KQ56</accession>
<dbReference type="Proteomes" id="UP000305131">
    <property type="component" value="Unassembled WGS sequence"/>
</dbReference>
<evidence type="ECO:0000313" key="2">
    <source>
        <dbReference type="Proteomes" id="UP000305131"/>
    </source>
</evidence>
<dbReference type="AlphaFoldDB" id="A0A6C1KQ56"/>
<reference evidence="1 2" key="1">
    <citation type="submission" date="2019-05" db="EMBL/GenBank/DDBJ databases">
        <authorList>
            <person name="Zhou X."/>
        </authorList>
    </citation>
    <scope>NUCLEOTIDE SEQUENCE [LARGE SCALE GENOMIC DNA]</scope>
    <source>
        <strain evidence="1 2">DSM 432</strain>
    </source>
</reference>
<dbReference type="InterPro" id="IPR007362">
    <property type="entry name" value="DUF429"/>
</dbReference>
<dbReference type="GeneID" id="95775124"/>
<dbReference type="RefSeq" id="WP_138400651.1">
    <property type="nucleotide sequence ID" value="NZ_JBAFVI010000005.1"/>
</dbReference>
<name>A0A6C1KQ56_XANAU</name>
<protein>
    <submittedName>
        <fullName evidence="1">DUF429 domain-containing protein</fullName>
    </submittedName>
</protein>
<evidence type="ECO:0000313" key="1">
    <source>
        <dbReference type="EMBL" id="TLX41786.1"/>
    </source>
</evidence>
<dbReference type="OrthoDB" id="9811476at2"/>
<comment type="caution">
    <text evidence="1">The sequence shown here is derived from an EMBL/GenBank/DDBJ whole genome shotgun (WGS) entry which is preliminary data.</text>
</comment>
<dbReference type="EMBL" id="VAUP01000035">
    <property type="protein sequence ID" value="TLX41786.1"/>
    <property type="molecule type" value="Genomic_DNA"/>
</dbReference>
<dbReference type="Pfam" id="PF04250">
    <property type="entry name" value="DUF429"/>
    <property type="match status" value="1"/>
</dbReference>
<organism evidence="1 2">
    <name type="scientific">Xanthobacter autotrophicus</name>
    <dbReference type="NCBI Taxonomy" id="280"/>
    <lineage>
        <taxon>Bacteria</taxon>
        <taxon>Pseudomonadati</taxon>
        <taxon>Pseudomonadota</taxon>
        <taxon>Alphaproteobacteria</taxon>
        <taxon>Hyphomicrobiales</taxon>
        <taxon>Xanthobacteraceae</taxon>
        <taxon>Xanthobacter</taxon>
    </lineage>
</organism>
<proteinExistence type="predicted"/>